<sequence>MQKDEAGFVWMTVPKNYRDCADDGILTGLLGGSFVATALLYRAIQTSGEDADVLPSNWLVEPPITLPKSGARLTAHQALLASRRSLVSLSTLCAAILIVHICASRVTEARHRRKKTVPDGELNHVPRQERRRAYLYVLFAVSVALWVWCVKIALVESHLGIWQGLSSFEVVSAALFYQFSLYSAVRMAHHGFTIGELGVVCFGATVLFTEMMNLTIARIWPLSTPFIKTYRLPTPLLIYQIALIPGSLLIGFLLSPLLYLSRHIARRPVRRLRYPEEKQKQRRLLALAFYGGSFLIVFGLIGLWTRWCLGNRDPWVWVIFWLLEGKKTWTRPLLLAYWAALVCLSVAGWNRQLARSRRYRHRVTLSVMSDSTIVPYAPPDAGRPTANSNSAEATDLSMPAIPTPEPTIALSLNFPNLSNLSNLPNLPHLTNSAAVATDLLDAADKHVPTLSVNARRKYFHALAVCMFLPGVVIDPAFAHLSFSAAFALFTFAEYVRYFALYPFGAAVHLFMYEFLDQKDSGTAILSHFYLLTGCANSVWFEGHSALLEFTGILVLGVGDALASIVGKRIGRRRWSPSNPKTIEGSAAFMLSVVVSAWLLRMCGFTERFSILRYAAVATSASILEAFSVQNDNLTLPLYMWSMLAIAV</sequence>
<name>A0ACC1T845_9APHY</name>
<reference evidence="1" key="1">
    <citation type="submission" date="2022-07" db="EMBL/GenBank/DDBJ databases">
        <title>Genome Sequence of Phlebia brevispora.</title>
        <authorList>
            <person name="Buettner E."/>
        </authorList>
    </citation>
    <scope>NUCLEOTIDE SEQUENCE</scope>
    <source>
        <strain evidence="1">MPL23</strain>
    </source>
</reference>
<evidence type="ECO:0000313" key="2">
    <source>
        <dbReference type="Proteomes" id="UP001148662"/>
    </source>
</evidence>
<proteinExistence type="predicted"/>
<dbReference type="Proteomes" id="UP001148662">
    <property type="component" value="Unassembled WGS sequence"/>
</dbReference>
<dbReference type="EMBL" id="JANHOG010000347">
    <property type="protein sequence ID" value="KAJ3555264.1"/>
    <property type="molecule type" value="Genomic_DNA"/>
</dbReference>
<accession>A0ACC1T845</accession>
<evidence type="ECO:0000313" key="1">
    <source>
        <dbReference type="EMBL" id="KAJ3555264.1"/>
    </source>
</evidence>
<keyword evidence="2" id="KW-1185">Reference proteome</keyword>
<gene>
    <name evidence="1" type="ORF">NM688_g2678</name>
</gene>
<protein>
    <submittedName>
        <fullName evidence="1">Uncharacterized protein</fullName>
    </submittedName>
</protein>
<comment type="caution">
    <text evidence="1">The sequence shown here is derived from an EMBL/GenBank/DDBJ whole genome shotgun (WGS) entry which is preliminary data.</text>
</comment>
<organism evidence="1 2">
    <name type="scientific">Phlebia brevispora</name>
    <dbReference type="NCBI Taxonomy" id="194682"/>
    <lineage>
        <taxon>Eukaryota</taxon>
        <taxon>Fungi</taxon>
        <taxon>Dikarya</taxon>
        <taxon>Basidiomycota</taxon>
        <taxon>Agaricomycotina</taxon>
        <taxon>Agaricomycetes</taxon>
        <taxon>Polyporales</taxon>
        <taxon>Meruliaceae</taxon>
        <taxon>Phlebia</taxon>
    </lineage>
</organism>